<protein>
    <submittedName>
        <fullName evidence="1">Cytochrome p450</fullName>
    </submittedName>
</protein>
<organism evidence="1 2">
    <name type="scientific">Neofusicoccum parvum</name>
    <dbReference type="NCBI Taxonomy" id="310453"/>
    <lineage>
        <taxon>Eukaryota</taxon>
        <taxon>Fungi</taxon>
        <taxon>Dikarya</taxon>
        <taxon>Ascomycota</taxon>
        <taxon>Pezizomycotina</taxon>
        <taxon>Dothideomycetes</taxon>
        <taxon>Dothideomycetes incertae sedis</taxon>
        <taxon>Botryosphaeriales</taxon>
        <taxon>Botryosphaeriaceae</taxon>
        <taxon>Neofusicoccum</taxon>
    </lineage>
</organism>
<dbReference type="EMBL" id="BSXG01000041">
    <property type="protein sequence ID" value="GME27845.1"/>
    <property type="molecule type" value="Genomic_DNA"/>
</dbReference>
<dbReference type="Proteomes" id="UP001165186">
    <property type="component" value="Unassembled WGS sequence"/>
</dbReference>
<accession>A0ACB5S4X9</accession>
<proteinExistence type="predicted"/>
<evidence type="ECO:0000313" key="2">
    <source>
        <dbReference type="Proteomes" id="UP001165186"/>
    </source>
</evidence>
<name>A0ACB5S4X9_9PEZI</name>
<sequence length="519" mass="58391">MASEPTSLPSSGLAATAGPTTTFYLQLLATGAVVFLAAIYVRRERLYPSLPVVFLQEEKDFNKAKQDWLSRAGDVVAYGLQTFRKPFQVVSPIGPKIILPNRYANEVKSDPRLSFGDWTGNEFLSHLSGFEGFGRVFDTPVFADTVRTKLTQALGNLTDDLRQESEATVLDHLGEPKEWTELTLKHFILEYVARLSTRIFLGPELCRNREWLDIFIGYTVDAFLAVHELRGYPSFLRPLVNAFLPGPRRVRATIARARAMIVPEMEKRRAAVAAAAARGEKVKGKDTVTWMDEVAKGRPYDAVLNQLFFSVAALHTTSDLITHAMLDLLEHPEVADQLREEIRAVVRAEGWKKTSLYKMKLMDSFLKESQRINPPGLLVMNRVAKEPITLGDGTHIPKGAVVSCSMERMHDPALYPDPARFDAARFLRLREQPGQENNWQFVTTSEDHLGFGHGQHACPGRFFASNEAKIALAYLLLMYDWKFLDGVTERPKTLKSSAENTADPTVKVLFRRRNEVVPE</sequence>
<comment type="caution">
    <text evidence="1">The sequence shown here is derived from an EMBL/GenBank/DDBJ whole genome shotgun (WGS) entry which is preliminary data.</text>
</comment>
<keyword evidence="2" id="KW-1185">Reference proteome</keyword>
<gene>
    <name evidence="1" type="primary">g11087</name>
    <name evidence="1" type="ORF">NpPPO83_00011087</name>
</gene>
<evidence type="ECO:0000313" key="1">
    <source>
        <dbReference type="EMBL" id="GME27845.1"/>
    </source>
</evidence>
<reference evidence="1" key="1">
    <citation type="submission" date="2024-09" db="EMBL/GenBank/DDBJ databases">
        <title>Draft Genome Sequences of Neofusicoccum parvum.</title>
        <authorList>
            <person name="Ashida A."/>
            <person name="Camagna M."/>
            <person name="Tanaka A."/>
            <person name="Takemoto D."/>
        </authorList>
    </citation>
    <scope>NUCLEOTIDE SEQUENCE</scope>
    <source>
        <strain evidence="1">PPO83</strain>
    </source>
</reference>